<evidence type="ECO:0000313" key="2">
    <source>
        <dbReference type="Proteomes" id="UP000178943"/>
    </source>
</evidence>
<dbReference type="STRING" id="1817863.A2Y62_21220"/>
<sequence length="59" mass="7065">MKINFKVFIKSEDRYVSPLGFVIIDDNIIRLYYKIENGMFNGFPYKMDDIIIEQLEVVE</sequence>
<dbReference type="EMBL" id="MFGW01000245">
    <property type="protein sequence ID" value="OGF58484.1"/>
    <property type="molecule type" value="Genomic_DNA"/>
</dbReference>
<proteinExistence type="predicted"/>
<reference evidence="1 2" key="1">
    <citation type="journal article" date="2016" name="Nat. Commun.">
        <title>Thousands of microbial genomes shed light on interconnected biogeochemical processes in an aquifer system.</title>
        <authorList>
            <person name="Anantharaman K."/>
            <person name="Brown C.T."/>
            <person name="Hug L.A."/>
            <person name="Sharon I."/>
            <person name="Castelle C.J."/>
            <person name="Probst A.J."/>
            <person name="Thomas B.C."/>
            <person name="Singh A."/>
            <person name="Wilkins M.J."/>
            <person name="Karaoz U."/>
            <person name="Brodie E.L."/>
            <person name="Williams K.H."/>
            <person name="Hubbard S.S."/>
            <person name="Banfield J.F."/>
        </authorList>
    </citation>
    <scope>NUCLEOTIDE SEQUENCE [LARGE SCALE GENOMIC DNA]</scope>
</reference>
<protein>
    <submittedName>
        <fullName evidence="1">Uncharacterized protein</fullName>
    </submittedName>
</protein>
<accession>A0A1F5V4Y2</accession>
<comment type="caution">
    <text evidence="1">The sequence shown here is derived from an EMBL/GenBank/DDBJ whole genome shotgun (WGS) entry which is preliminary data.</text>
</comment>
<dbReference type="AlphaFoldDB" id="A0A1F5V4Y2"/>
<dbReference type="Proteomes" id="UP000178943">
    <property type="component" value="Unassembled WGS sequence"/>
</dbReference>
<gene>
    <name evidence="1" type="ORF">A2Y62_21220</name>
</gene>
<organism evidence="1 2">
    <name type="scientific">Candidatus Fischerbacteria bacterium RBG_13_37_8</name>
    <dbReference type="NCBI Taxonomy" id="1817863"/>
    <lineage>
        <taxon>Bacteria</taxon>
        <taxon>Candidatus Fischeribacteriota</taxon>
    </lineage>
</organism>
<evidence type="ECO:0000313" key="1">
    <source>
        <dbReference type="EMBL" id="OGF58484.1"/>
    </source>
</evidence>
<name>A0A1F5V4Y2_9BACT</name>